<sequence length="210" mass="24824">MILNDNYERILIILDEENLIYKGTFRKTTIKREEIRSAFYDEELLGVLTYSGKIYSLKIDKLSVSDKEKLEQLRLVLNKENILFDYTNRMIAIVSLPLFVFFMPISISFIISSRIIVAVLLISIFIFYINVLKKVMPNNVYNINSDEVEILRGKHTFKYKKQEIDKIKLIRGHNLNTIEFKKNGNKYVMYFKESKYLTKIYSLSLGELFT</sequence>
<dbReference type="AlphaFoldDB" id="A0A4S2DJ54"/>
<evidence type="ECO:0000256" key="1">
    <source>
        <dbReference type="SAM" id="Phobius"/>
    </source>
</evidence>
<reference evidence="2 3" key="1">
    <citation type="submission" date="2019-04" db="EMBL/GenBank/DDBJ databases">
        <title>Microbes associate with the intestines of laboratory mice.</title>
        <authorList>
            <person name="Navarre W."/>
            <person name="Wong E."/>
            <person name="Huang K."/>
            <person name="Tropini C."/>
            <person name="Ng K."/>
            <person name="Yu B."/>
        </authorList>
    </citation>
    <scope>NUCLEOTIDE SEQUENCE [LARGE SCALE GENOMIC DNA]</scope>
    <source>
        <strain evidence="2 3">NM50_B9-20</strain>
    </source>
</reference>
<dbReference type="OrthoDB" id="1938308at2"/>
<name>A0A4S2DJ54_9CLOT</name>
<organism evidence="2 3">
    <name type="scientific">Clostridium sartagoforme</name>
    <dbReference type="NCBI Taxonomy" id="84031"/>
    <lineage>
        <taxon>Bacteria</taxon>
        <taxon>Bacillati</taxon>
        <taxon>Bacillota</taxon>
        <taxon>Clostridia</taxon>
        <taxon>Eubacteriales</taxon>
        <taxon>Clostridiaceae</taxon>
        <taxon>Clostridium</taxon>
    </lineage>
</organism>
<dbReference type="EMBL" id="SRYR01000010">
    <property type="protein sequence ID" value="TGY40924.1"/>
    <property type="molecule type" value="Genomic_DNA"/>
</dbReference>
<comment type="caution">
    <text evidence="2">The sequence shown here is derived from an EMBL/GenBank/DDBJ whole genome shotgun (WGS) entry which is preliminary data.</text>
</comment>
<accession>A0A4S2DJ54</accession>
<keyword evidence="1" id="KW-0812">Transmembrane</keyword>
<evidence type="ECO:0000313" key="3">
    <source>
        <dbReference type="Proteomes" id="UP000306888"/>
    </source>
</evidence>
<gene>
    <name evidence="2" type="ORF">E5347_13785</name>
</gene>
<keyword evidence="1" id="KW-1133">Transmembrane helix</keyword>
<feature type="transmembrane region" description="Helical" evidence="1">
    <location>
        <begin position="90"/>
        <end position="109"/>
    </location>
</feature>
<protein>
    <submittedName>
        <fullName evidence="2">Uncharacterized protein</fullName>
    </submittedName>
</protein>
<keyword evidence="3" id="KW-1185">Reference proteome</keyword>
<keyword evidence="1" id="KW-0472">Membrane</keyword>
<dbReference type="RefSeq" id="WP_136007813.1">
    <property type="nucleotide sequence ID" value="NZ_SRYR01000010.1"/>
</dbReference>
<evidence type="ECO:0000313" key="2">
    <source>
        <dbReference type="EMBL" id="TGY40924.1"/>
    </source>
</evidence>
<proteinExistence type="predicted"/>
<dbReference type="Proteomes" id="UP000306888">
    <property type="component" value="Unassembled WGS sequence"/>
</dbReference>
<feature type="transmembrane region" description="Helical" evidence="1">
    <location>
        <begin position="115"/>
        <end position="132"/>
    </location>
</feature>